<dbReference type="SMART" id="SM00839">
    <property type="entry name" value="ELFV_dehydrog"/>
    <property type="match status" value="1"/>
</dbReference>
<comment type="caution">
    <text evidence="10">The sequence shown here is derived from an EMBL/GenBank/DDBJ whole genome shotgun (WGS) entry which is preliminary data.</text>
</comment>
<dbReference type="GO" id="GO:0006096">
    <property type="term" value="P:glycolytic process"/>
    <property type="evidence" value="ECO:0007669"/>
    <property type="project" value="InterPro"/>
</dbReference>
<dbReference type="Pfam" id="PF02812">
    <property type="entry name" value="ELFV_dehydrog_N"/>
    <property type="match status" value="1"/>
</dbReference>
<keyword evidence="4" id="KW-0547">Nucleotide-binding</keyword>
<dbReference type="InterPro" id="IPR001576">
    <property type="entry name" value="Phosphoglycerate_kinase"/>
</dbReference>
<dbReference type="InterPro" id="IPR015824">
    <property type="entry name" value="Phosphoglycerate_kinase_N"/>
</dbReference>
<comment type="similarity">
    <text evidence="8">Belongs to the phosphoglycerate kinase family.</text>
</comment>
<accession>A0A941W4W0</accession>
<evidence type="ECO:0000259" key="9">
    <source>
        <dbReference type="SMART" id="SM00839"/>
    </source>
</evidence>
<proteinExistence type="inferred from homology"/>
<dbReference type="Gene3D" id="1.10.150.320">
    <property type="entry name" value="Photosystem II 12 kDa extrinsic protein"/>
    <property type="match status" value="1"/>
</dbReference>
<dbReference type="GO" id="GO:0006538">
    <property type="term" value="P:L-glutamate catabolic process"/>
    <property type="evidence" value="ECO:0007669"/>
    <property type="project" value="TreeGrafter"/>
</dbReference>
<reference evidence="10" key="1">
    <citation type="journal article" date="2021" name="ISME J.">
        <title>Fine-scale metabolic discontinuity in a stratified prokaryote microbiome of a Red Sea deep halocline.</title>
        <authorList>
            <person name="Michoud G."/>
            <person name="Ngugi D.K."/>
            <person name="Barozzi A."/>
            <person name="Merlino G."/>
            <person name="Calleja M.L."/>
            <person name="Delgado-Huertas A."/>
            <person name="Moran X.A.G."/>
            <person name="Daffonchio D."/>
        </authorList>
    </citation>
    <scope>NUCLEOTIDE SEQUENCE</scope>
    <source>
        <strain evidence="10">SuakinDeep_MAG55_1</strain>
    </source>
</reference>
<name>A0A941W4W0_9BACT</name>
<dbReference type="InterPro" id="IPR046346">
    <property type="entry name" value="Aminoacid_DH-like_N_sf"/>
</dbReference>
<dbReference type="InterPro" id="IPR036291">
    <property type="entry name" value="NAD(P)-bd_dom_sf"/>
</dbReference>
<dbReference type="InterPro" id="IPR033922">
    <property type="entry name" value="NAD_bind_Glu_DH"/>
</dbReference>
<evidence type="ECO:0000313" key="10">
    <source>
        <dbReference type="EMBL" id="MBS1258951.1"/>
    </source>
</evidence>
<organism evidence="10 11">
    <name type="scientific">Candidatus Scalindua arabica</name>
    <dbReference type="NCBI Taxonomy" id="1127984"/>
    <lineage>
        <taxon>Bacteria</taxon>
        <taxon>Pseudomonadati</taxon>
        <taxon>Planctomycetota</taxon>
        <taxon>Candidatus Brocadiia</taxon>
        <taxon>Candidatus Brocadiales</taxon>
        <taxon>Candidatus Scalinduaceae</taxon>
        <taxon>Candidatus Scalindua</taxon>
    </lineage>
</organism>
<dbReference type="Proteomes" id="UP000722750">
    <property type="component" value="Unassembled WGS sequence"/>
</dbReference>
<dbReference type="Gene3D" id="3.40.50.720">
    <property type="entry name" value="NAD(P)-binding Rossmann-like Domain"/>
    <property type="match status" value="1"/>
</dbReference>
<feature type="domain" description="Glutamate/phenylalanine/leucine/valine/L-tryptophan dehydrogenase C-terminal" evidence="9">
    <location>
        <begin position="756"/>
        <end position="987"/>
    </location>
</feature>
<sequence length="1101" mass="121984">MTKQSEVGFEWYPYANKTPVRNLHKSALNGKRVFLRVNYDIVWDARIIDDRRIRATVMDIRHILKQGAKTIIIVSHNGVRENFFKDNKTSVGVKNDGEIYHGYSLKPVAKRLTEVLKDKKILPEDREVTITDDCIGEEVKSIISGEGVILLENVMFRSGETSEDDNEVMEFAKQLHNTTDCDVYVNADPATAHMGQHASLGPITRLISGPKVAGFLLTQELTALDNFMRKPHKPVVAIIGGANASAKTEAMKNLVVYGKVNKLIIVGGIAFPFLKIHGHNVDNCMFEEDPDLQTQALRNATVVMELAKGYGVDITLPVDHIMAKLTGLNPETVKVNKINGRFTRLKAYDIGPDTLVLIKKEMRNAKTIIFNGIAGKYQDETFCHGTNQILDLVFAHEAESKIILGLHSATAAQRRLGAKPPPARTYLSTMGEAGLKFLAGEELTALNHLDDLPAKTHLKPKEPVKEKINLNVANTEELEKFLNIKSGVAKNITNYKKNIGEFERVSQLFSVPGVTLKEYAKIREHAVALPSPLEVAESQFAVVSDILRLPLFLKQKLLTPERTETLRLSEGNIIAYRVHHNSARGPAKGGFREHPEVSFVEVRALAIWMTWKCAIAGIPYGGSKGGIIANPRSLLDRKDALIIREYSRELKDRNAIGPHLDIPAPDVNTNATKMAWFVDEYLKTSVEKEDSSDWLTDDTELNNKIIDDFRPLHKQTPFPVDTPYLDKCMEILKKHPKIKCRALAVVTGKPDDKGGSLGRAESTGRGVFIALKKAASHKNINLKGATAAIQGFGNVGRPPAKFLHDEGVRVVAITDASGGIYNPNGLNVDAVMEHVETTGAGFLKGFEGGRDITNDGIFALDVDFLVLAALENAIDRNAYSVKAKVIVEGANGPVTPEGDRIVTRKGAFITPDISTNLGGVFVSYLEWVQNLKNERWDLDKINNLLEDNICMIFDDIIRISQERKIGMRTAASIMAIGRVAVAELSKEIADRITQSSFLVKKGRGDLLSEERLNVIRNYLTYLGNDLMKRIPLDYWTLVTLISNMEAVITANNIPDESIIEIVKDIYTEAIHLFASFVKAKPDNDDLLMAVSALPEEARKQL</sequence>
<dbReference type="SUPFAM" id="SSF53748">
    <property type="entry name" value="Phosphoglycerate kinase"/>
    <property type="match status" value="1"/>
</dbReference>
<dbReference type="CDD" id="cd01076">
    <property type="entry name" value="NAD_bind_1_Glu_DH"/>
    <property type="match status" value="1"/>
</dbReference>
<dbReference type="Pfam" id="PF12836">
    <property type="entry name" value="HHH_3"/>
    <property type="match status" value="1"/>
</dbReference>
<dbReference type="AlphaFoldDB" id="A0A941W4W0"/>
<comment type="catalytic activity">
    <reaction evidence="8">
        <text>(2R)-3-phosphoglycerate + ATP = (2R)-3-phospho-glyceroyl phosphate + ADP</text>
        <dbReference type="Rhea" id="RHEA:14801"/>
        <dbReference type="ChEBI" id="CHEBI:30616"/>
        <dbReference type="ChEBI" id="CHEBI:57604"/>
        <dbReference type="ChEBI" id="CHEBI:58272"/>
        <dbReference type="ChEBI" id="CHEBI:456216"/>
        <dbReference type="EC" id="2.7.2.3"/>
    </reaction>
</comment>
<dbReference type="PRINTS" id="PR00477">
    <property type="entry name" value="PHGLYCKINASE"/>
</dbReference>
<dbReference type="InterPro" id="IPR006097">
    <property type="entry name" value="Glu/Leu/Phe/Val/Trp_DH_dimer"/>
</dbReference>
<dbReference type="InterPro" id="IPR010994">
    <property type="entry name" value="RuvA_2-like"/>
</dbReference>
<keyword evidence="5 8" id="KW-0418">Kinase</keyword>
<keyword evidence="6" id="KW-0067">ATP-binding</keyword>
<dbReference type="InterPro" id="IPR006096">
    <property type="entry name" value="Glu/Leu/Phe/Val/Trp_DH_C"/>
</dbReference>
<dbReference type="Pfam" id="PF00208">
    <property type="entry name" value="ELFV_dehydrog"/>
    <property type="match status" value="1"/>
</dbReference>
<evidence type="ECO:0000256" key="3">
    <source>
        <dbReference type="ARBA" id="ARBA00022679"/>
    </source>
</evidence>
<protein>
    <recommendedName>
        <fullName evidence="2 8">Phosphoglycerate kinase</fullName>
        <ecNumber evidence="2 8">2.7.2.3</ecNumber>
    </recommendedName>
</protein>
<dbReference type="SUPFAM" id="SSF53223">
    <property type="entry name" value="Aminoacid dehydrogenase-like, N-terminal domain"/>
    <property type="match status" value="1"/>
</dbReference>
<dbReference type="GO" id="GO:0005524">
    <property type="term" value="F:ATP binding"/>
    <property type="evidence" value="ECO:0007669"/>
    <property type="project" value="UniProtKB-KW"/>
</dbReference>
<dbReference type="PANTHER" id="PTHR11606:SF13">
    <property type="entry name" value="GLUTAMATE DEHYDROGENASE 1, MITOCHONDRIAL"/>
    <property type="match status" value="1"/>
</dbReference>
<evidence type="ECO:0000256" key="7">
    <source>
        <dbReference type="ARBA" id="ARBA00023002"/>
    </source>
</evidence>
<keyword evidence="7" id="KW-0560">Oxidoreductase</keyword>
<evidence type="ECO:0000256" key="6">
    <source>
        <dbReference type="ARBA" id="ARBA00022840"/>
    </source>
</evidence>
<evidence type="ECO:0000256" key="2">
    <source>
        <dbReference type="ARBA" id="ARBA00013061"/>
    </source>
</evidence>
<evidence type="ECO:0000256" key="5">
    <source>
        <dbReference type="ARBA" id="ARBA00022777"/>
    </source>
</evidence>
<comment type="similarity">
    <text evidence="1">Belongs to the Glu/Leu/Phe/Val dehydrogenases family.</text>
</comment>
<keyword evidence="3 8" id="KW-0808">Transferase</keyword>
<dbReference type="Pfam" id="PF00162">
    <property type="entry name" value="PGK"/>
    <property type="match status" value="1"/>
</dbReference>
<dbReference type="GO" id="GO:0004352">
    <property type="term" value="F:glutamate dehydrogenase (NAD+) activity"/>
    <property type="evidence" value="ECO:0007669"/>
    <property type="project" value="TreeGrafter"/>
</dbReference>
<gene>
    <name evidence="10" type="ORF">MAG551_02015</name>
</gene>
<dbReference type="InterPro" id="IPR036043">
    <property type="entry name" value="Phosphoglycerate_kinase_sf"/>
</dbReference>
<dbReference type="EC" id="2.7.2.3" evidence="2 8"/>
<evidence type="ECO:0000313" key="11">
    <source>
        <dbReference type="Proteomes" id="UP000722750"/>
    </source>
</evidence>
<dbReference type="PROSITE" id="PS00074">
    <property type="entry name" value="GLFV_DEHYDROGENASE"/>
    <property type="match status" value="1"/>
</dbReference>
<dbReference type="Gene3D" id="3.40.50.1260">
    <property type="entry name" value="Phosphoglycerate kinase, N-terminal domain"/>
    <property type="match status" value="2"/>
</dbReference>
<dbReference type="EMBL" id="JAANXD010000077">
    <property type="protein sequence ID" value="MBS1258951.1"/>
    <property type="molecule type" value="Genomic_DNA"/>
</dbReference>
<evidence type="ECO:0000256" key="1">
    <source>
        <dbReference type="ARBA" id="ARBA00006382"/>
    </source>
</evidence>
<dbReference type="PANTHER" id="PTHR11606">
    <property type="entry name" value="GLUTAMATE DEHYDROGENASE"/>
    <property type="match status" value="1"/>
</dbReference>
<evidence type="ECO:0000256" key="8">
    <source>
        <dbReference type="RuleBase" id="RU000532"/>
    </source>
</evidence>
<dbReference type="InterPro" id="IPR033524">
    <property type="entry name" value="Glu/Leu/Phe/Val_DH_AS"/>
</dbReference>
<dbReference type="SUPFAM" id="SSF47781">
    <property type="entry name" value="RuvA domain 2-like"/>
    <property type="match status" value="1"/>
</dbReference>
<dbReference type="GO" id="GO:0004618">
    <property type="term" value="F:phosphoglycerate kinase activity"/>
    <property type="evidence" value="ECO:0007669"/>
    <property type="project" value="UniProtKB-EC"/>
</dbReference>
<evidence type="ECO:0000256" key="4">
    <source>
        <dbReference type="ARBA" id="ARBA00022741"/>
    </source>
</evidence>
<dbReference type="Gene3D" id="3.40.50.10860">
    <property type="entry name" value="Leucine Dehydrogenase, chain A, domain 1"/>
    <property type="match status" value="1"/>
</dbReference>
<dbReference type="SUPFAM" id="SSF51735">
    <property type="entry name" value="NAD(P)-binding Rossmann-fold domains"/>
    <property type="match status" value="1"/>
</dbReference>